<comment type="caution">
    <text evidence="2">The sequence shown here is derived from an EMBL/GenBank/DDBJ whole genome shotgun (WGS) entry which is preliminary data.</text>
</comment>
<name>A0AAE0CI41_9CHLO</name>
<dbReference type="AlphaFoldDB" id="A0AAE0CI41"/>
<evidence type="ECO:0000256" key="1">
    <source>
        <dbReference type="SAM" id="Phobius"/>
    </source>
</evidence>
<protein>
    <submittedName>
        <fullName evidence="2">Uncharacterized protein</fullName>
    </submittedName>
</protein>
<evidence type="ECO:0000313" key="2">
    <source>
        <dbReference type="EMBL" id="KAK3254684.1"/>
    </source>
</evidence>
<reference evidence="2 3" key="1">
    <citation type="journal article" date="2015" name="Genome Biol. Evol.">
        <title>Comparative Genomics of a Bacterivorous Green Alga Reveals Evolutionary Causalities and Consequences of Phago-Mixotrophic Mode of Nutrition.</title>
        <authorList>
            <person name="Burns J.A."/>
            <person name="Paasch A."/>
            <person name="Narechania A."/>
            <person name="Kim E."/>
        </authorList>
    </citation>
    <scope>NUCLEOTIDE SEQUENCE [LARGE SCALE GENOMIC DNA]</scope>
    <source>
        <strain evidence="2 3">PLY_AMNH</strain>
    </source>
</reference>
<dbReference type="EMBL" id="LGRX02023277">
    <property type="protein sequence ID" value="KAK3254684.1"/>
    <property type="molecule type" value="Genomic_DNA"/>
</dbReference>
<sequence length="546" mass="61723">MADSPTPYGNSSYAGYRILDVKTYEEGYLQLRRWMVFAVLVILQGGLWMLWEIVLLNVEDIDTRDMLWDQRVTIGGIQEHHKYFRTAMWPAIMDTTNPTPPSEDLPVVELLYQPFGTGFLYVDIRCLATDASSRDSAAGPLNTGTDFGEWAISDSASLVRNSTFNGVVNELYFQYDDYTEWESALPESLSVFQSLVSQPAEGAESWDQTQWMDYASSNWDTLSEALCVRAFDLSEQAYSAFTAVEDESIDGRYVRTRYENEGLLQLRTWRDGGLKAEGVYLMDRQQGYISTDEIAAFILNVVSLYPADTEYTPPPEGSLSDSLTVDGTLVLMQTSETNDGDIKHFGWSGDLKDLWLWPLPCPETSTQQYFLQGSAVGLERPSYIEGESTLSMARVEVVGEYRELPWFVTKNDYDALTGVVEALESIEIRVSYSTLRQPCCMWRISDVETTYVEVWSGTLADSAGEIVPATQVNVAVALRDVSEPRLAYLPDITGYDRFFNGMLACCFGGGIFLAMPYFGFIIHRNVRENNNLPPPFYRQTLEYRGW</sequence>
<keyword evidence="1" id="KW-0812">Transmembrane</keyword>
<gene>
    <name evidence="2" type="ORF">CYMTET_36107</name>
</gene>
<evidence type="ECO:0000313" key="3">
    <source>
        <dbReference type="Proteomes" id="UP001190700"/>
    </source>
</evidence>
<feature type="transmembrane region" description="Helical" evidence="1">
    <location>
        <begin position="34"/>
        <end position="51"/>
    </location>
</feature>
<proteinExistence type="predicted"/>
<organism evidence="2 3">
    <name type="scientific">Cymbomonas tetramitiformis</name>
    <dbReference type="NCBI Taxonomy" id="36881"/>
    <lineage>
        <taxon>Eukaryota</taxon>
        <taxon>Viridiplantae</taxon>
        <taxon>Chlorophyta</taxon>
        <taxon>Pyramimonadophyceae</taxon>
        <taxon>Pyramimonadales</taxon>
        <taxon>Pyramimonadaceae</taxon>
        <taxon>Cymbomonas</taxon>
    </lineage>
</organism>
<keyword evidence="1" id="KW-1133">Transmembrane helix</keyword>
<keyword evidence="3" id="KW-1185">Reference proteome</keyword>
<accession>A0AAE0CI41</accession>
<keyword evidence="1" id="KW-0472">Membrane</keyword>
<feature type="transmembrane region" description="Helical" evidence="1">
    <location>
        <begin position="498"/>
        <end position="522"/>
    </location>
</feature>
<dbReference type="Proteomes" id="UP001190700">
    <property type="component" value="Unassembled WGS sequence"/>
</dbReference>